<dbReference type="InterPro" id="IPR023393">
    <property type="entry name" value="START-like_dom_sf"/>
</dbReference>
<dbReference type="PANTHER" id="PTHR19308:SF14">
    <property type="entry name" value="START DOMAIN-CONTAINING PROTEIN"/>
    <property type="match status" value="1"/>
</dbReference>
<dbReference type="Pfam" id="PF01852">
    <property type="entry name" value="START"/>
    <property type="match status" value="1"/>
</dbReference>
<dbReference type="InterPro" id="IPR002913">
    <property type="entry name" value="START_lipid-bd_dom"/>
</dbReference>
<dbReference type="GO" id="GO:0008289">
    <property type="term" value="F:lipid binding"/>
    <property type="evidence" value="ECO:0007669"/>
    <property type="project" value="InterPro"/>
</dbReference>
<dbReference type="SUPFAM" id="SSF55961">
    <property type="entry name" value="Bet v1-like"/>
    <property type="match status" value="1"/>
</dbReference>
<proteinExistence type="predicted"/>
<reference evidence="3 4" key="1">
    <citation type="submission" date="2013-02" db="EMBL/GenBank/DDBJ databases">
        <title>The Genome Sequence of Acinetobacter parvus NIPH 1103.</title>
        <authorList>
            <consortium name="The Broad Institute Genome Sequencing Platform"/>
            <consortium name="The Broad Institute Genome Sequencing Center for Infectious Disease"/>
            <person name="Cerqueira G."/>
            <person name="Feldgarden M."/>
            <person name="Courvalin P."/>
            <person name="Perichon B."/>
            <person name="Grillot-Courvalin C."/>
            <person name="Clermont D."/>
            <person name="Rocha E."/>
            <person name="Yoon E.-J."/>
            <person name="Nemec A."/>
            <person name="Walker B."/>
            <person name="Young S.K."/>
            <person name="Zeng Q."/>
            <person name="Gargeya S."/>
            <person name="Fitzgerald M."/>
            <person name="Haas B."/>
            <person name="Abouelleil A."/>
            <person name="Alvarado L."/>
            <person name="Arachchi H.M."/>
            <person name="Berlin A.M."/>
            <person name="Chapman S.B."/>
            <person name="Dewar J."/>
            <person name="Goldberg J."/>
            <person name="Griggs A."/>
            <person name="Gujja S."/>
            <person name="Hansen M."/>
            <person name="Howarth C."/>
            <person name="Imamovic A."/>
            <person name="Larimer J."/>
            <person name="McCowan C."/>
            <person name="Murphy C."/>
            <person name="Neiman D."/>
            <person name="Pearson M."/>
            <person name="Priest M."/>
            <person name="Roberts A."/>
            <person name="Saif S."/>
            <person name="Shea T."/>
            <person name="Sisk P."/>
            <person name="Sykes S."/>
            <person name="Wortman J."/>
            <person name="Nusbaum C."/>
            <person name="Birren B."/>
        </authorList>
    </citation>
    <scope>NUCLEOTIDE SEQUENCE [LARGE SCALE GENOMIC DNA]</scope>
    <source>
        <strain evidence="3 4">NIPH 1103</strain>
    </source>
</reference>
<name>N8RI74_9GAMM</name>
<dbReference type="CDD" id="cd08876">
    <property type="entry name" value="START_1"/>
    <property type="match status" value="1"/>
</dbReference>
<dbReference type="PATRIC" id="fig|1217671.3.peg.1738"/>
<evidence type="ECO:0000259" key="2">
    <source>
        <dbReference type="PROSITE" id="PS50848"/>
    </source>
</evidence>
<sequence length="215" mass="24570">MKKKHLVAALLSITSLTATAATDAAKLSLNRNNIKVWTYQTENNPVFQYKAETTFDVPLERAVAVVLDVERTPQWVPYVAKAQLLSRDEKKGEFTLYMLLDLPFPLKDRDLVIKGKMNKNADGSISIKNNAIKNSYPERPDVIRLNQYTGDWTFQRLTNNKVKVMTTGYADPAGSIPLSFVNMFVQQQPYQMLMKMKKEIYNPLYAQPHLPDLLK</sequence>
<evidence type="ECO:0000313" key="3">
    <source>
        <dbReference type="EMBL" id="ENU33254.1"/>
    </source>
</evidence>
<gene>
    <name evidence="3" type="ORF">F989_01755</name>
</gene>
<feature type="domain" description="START" evidence="2">
    <location>
        <begin position="37"/>
        <end position="198"/>
    </location>
</feature>
<evidence type="ECO:0000256" key="1">
    <source>
        <dbReference type="SAM" id="SignalP"/>
    </source>
</evidence>
<dbReference type="HOGENOM" id="CLU_095975_1_0_6"/>
<keyword evidence="1" id="KW-0732">Signal</keyword>
<comment type="caution">
    <text evidence="3">The sequence shown here is derived from an EMBL/GenBank/DDBJ whole genome shotgun (WGS) entry which is preliminary data.</text>
</comment>
<evidence type="ECO:0000313" key="4">
    <source>
        <dbReference type="Proteomes" id="UP000018426"/>
    </source>
</evidence>
<dbReference type="Proteomes" id="UP000018426">
    <property type="component" value="Unassembled WGS sequence"/>
</dbReference>
<dbReference type="PROSITE" id="PS50848">
    <property type="entry name" value="START"/>
    <property type="match status" value="1"/>
</dbReference>
<feature type="signal peptide" evidence="1">
    <location>
        <begin position="1"/>
        <end position="20"/>
    </location>
</feature>
<dbReference type="AlphaFoldDB" id="N8RI74"/>
<dbReference type="RefSeq" id="WP_004679189.1">
    <property type="nucleotide sequence ID" value="NZ_KB849226.1"/>
</dbReference>
<organism evidence="3 4">
    <name type="scientific">Acinetobacter parvus NIPH 1103</name>
    <dbReference type="NCBI Taxonomy" id="1217671"/>
    <lineage>
        <taxon>Bacteria</taxon>
        <taxon>Pseudomonadati</taxon>
        <taxon>Pseudomonadota</taxon>
        <taxon>Gammaproteobacteria</taxon>
        <taxon>Moraxellales</taxon>
        <taxon>Moraxellaceae</taxon>
        <taxon>Acinetobacter</taxon>
    </lineage>
</organism>
<dbReference type="Gene3D" id="3.30.530.20">
    <property type="match status" value="1"/>
</dbReference>
<dbReference type="InterPro" id="IPR028347">
    <property type="entry name" value="START_dom_prot"/>
</dbReference>
<dbReference type="PIRSF" id="PIRSF039033">
    <property type="entry name" value="START_dom"/>
    <property type="match status" value="1"/>
</dbReference>
<dbReference type="GO" id="GO:0005737">
    <property type="term" value="C:cytoplasm"/>
    <property type="evidence" value="ECO:0007669"/>
    <property type="project" value="UniProtKB-ARBA"/>
</dbReference>
<dbReference type="EMBL" id="APOL01000027">
    <property type="protein sequence ID" value="ENU33254.1"/>
    <property type="molecule type" value="Genomic_DNA"/>
</dbReference>
<feature type="chain" id="PRO_5004131520" description="START domain-containing protein" evidence="1">
    <location>
        <begin position="21"/>
        <end position="215"/>
    </location>
</feature>
<accession>N8RI74</accession>
<dbReference type="PANTHER" id="PTHR19308">
    <property type="entry name" value="PHOSPHATIDYLCHOLINE TRANSFER PROTEIN"/>
    <property type="match status" value="1"/>
</dbReference>
<protein>
    <recommendedName>
        <fullName evidence="2">START domain-containing protein</fullName>
    </recommendedName>
</protein>
<dbReference type="InterPro" id="IPR051213">
    <property type="entry name" value="START_lipid_transfer"/>
</dbReference>
<dbReference type="STRING" id="134533.GCA_001485085_00915"/>